<feature type="transmembrane region" description="Helical" evidence="1">
    <location>
        <begin position="200"/>
        <end position="222"/>
    </location>
</feature>
<keyword evidence="5" id="KW-1185">Reference proteome</keyword>
<feature type="domain" description="Acyltransferase 3" evidence="2">
    <location>
        <begin position="10"/>
        <end position="344"/>
    </location>
</feature>
<name>A0A1H5UCV8_9BACT</name>
<feature type="transmembrane region" description="Helical" evidence="1">
    <location>
        <begin position="142"/>
        <end position="162"/>
    </location>
</feature>
<dbReference type="Pfam" id="PF19040">
    <property type="entry name" value="SGNH"/>
    <property type="match status" value="1"/>
</dbReference>
<keyword evidence="4" id="KW-0378">Hydrolase</keyword>
<dbReference type="GO" id="GO:0009103">
    <property type="term" value="P:lipopolysaccharide biosynthetic process"/>
    <property type="evidence" value="ECO:0007669"/>
    <property type="project" value="TreeGrafter"/>
</dbReference>
<keyword evidence="4" id="KW-0012">Acyltransferase</keyword>
<feature type="transmembrane region" description="Helical" evidence="1">
    <location>
        <begin position="234"/>
        <end position="255"/>
    </location>
</feature>
<organism evidence="4 5">
    <name type="scientific">Bryocella elongata</name>
    <dbReference type="NCBI Taxonomy" id="863522"/>
    <lineage>
        <taxon>Bacteria</taxon>
        <taxon>Pseudomonadati</taxon>
        <taxon>Acidobacteriota</taxon>
        <taxon>Terriglobia</taxon>
        <taxon>Terriglobales</taxon>
        <taxon>Acidobacteriaceae</taxon>
        <taxon>Bryocella</taxon>
    </lineage>
</organism>
<feature type="transmembrane region" description="Helical" evidence="1">
    <location>
        <begin position="12"/>
        <end position="31"/>
    </location>
</feature>
<feature type="transmembrane region" description="Helical" evidence="1">
    <location>
        <begin position="261"/>
        <end position="282"/>
    </location>
</feature>
<dbReference type="InterPro" id="IPR002656">
    <property type="entry name" value="Acyl_transf_3_dom"/>
</dbReference>
<evidence type="ECO:0000259" key="3">
    <source>
        <dbReference type="Pfam" id="PF19040"/>
    </source>
</evidence>
<keyword evidence="1" id="KW-1133">Transmembrane helix</keyword>
<dbReference type="EMBL" id="FNVA01000001">
    <property type="protein sequence ID" value="SEF72880.1"/>
    <property type="molecule type" value="Genomic_DNA"/>
</dbReference>
<keyword evidence="1" id="KW-0812">Transmembrane</keyword>
<dbReference type="GO" id="GO:0016020">
    <property type="term" value="C:membrane"/>
    <property type="evidence" value="ECO:0007669"/>
    <property type="project" value="TreeGrafter"/>
</dbReference>
<feature type="transmembrane region" description="Helical" evidence="1">
    <location>
        <begin position="303"/>
        <end position="322"/>
    </location>
</feature>
<feature type="transmembrane region" description="Helical" evidence="1">
    <location>
        <begin position="37"/>
        <end position="55"/>
    </location>
</feature>
<gene>
    <name evidence="4" type="ORF">SAMN05421819_0969</name>
</gene>
<feature type="domain" description="SGNH" evidence="3">
    <location>
        <begin position="433"/>
        <end position="660"/>
    </location>
</feature>
<dbReference type="Pfam" id="PF01757">
    <property type="entry name" value="Acyl_transf_3"/>
    <property type="match status" value="1"/>
</dbReference>
<dbReference type="AlphaFoldDB" id="A0A1H5UCV8"/>
<dbReference type="GO" id="GO:0016787">
    <property type="term" value="F:hydrolase activity"/>
    <property type="evidence" value="ECO:0007669"/>
    <property type="project" value="UniProtKB-KW"/>
</dbReference>
<protein>
    <submittedName>
        <fullName evidence="4">Peptidoglycan/LPS O-acetylase OafA/YrhL, contains acyltransferase and SGNH-hydrolase domains</fullName>
    </submittedName>
</protein>
<accession>A0A1H5UCV8</accession>
<dbReference type="OrthoDB" id="9796461at2"/>
<feature type="transmembrane region" description="Helical" evidence="1">
    <location>
        <begin position="174"/>
        <end position="194"/>
    </location>
</feature>
<dbReference type="Proteomes" id="UP000236728">
    <property type="component" value="Unassembled WGS sequence"/>
</dbReference>
<evidence type="ECO:0000313" key="4">
    <source>
        <dbReference type="EMBL" id="SEF72880.1"/>
    </source>
</evidence>
<dbReference type="PANTHER" id="PTHR23028:SF53">
    <property type="entry name" value="ACYL_TRANSF_3 DOMAIN-CONTAINING PROTEIN"/>
    <property type="match status" value="1"/>
</dbReference>
<evidence type="ECO:0000259" key="2">
    <source>
        <dbReference type="Pfam" id="PF01757"/>
    </source>
</evidence>
<feature type="transmembrane region" description="Helical" evidence="1">
    <location>
        <begin position="328"/>
        <end position="347"/>
    </location>
</feature>
<proteinExistence type="predicted"/>
<reference evidence="4 5" key="1">
    <citation type="submission" date="2016-10" db="EMBL/GenBank/DDBJ databases">
        <authorList>
            <person name="de Groot N.N."/>
        </authorList>
    </citation>
    <scope>NUCLEOTIDE SEQUENCE [LARGE SCALE GENOMIC DNA]</scope>
    <source>
        <strain evidence="4 5">DSM 22489</strain>
    </source>
</reference>
<dbReference type="PANTHER" id="PTHR23028">
    <property type="entry name" value="ACETYLTRANSFERASE"/>
    <property type="match status" value="1"/>
</dbReference>
<feature type="transmembrane region" description="Helical" evidence="1">
    <location>
        <begin position="367"/>
        <end position="387"/>
    </location>
</feature>
<dbReference type="InterPro" id="IPR050879">
    <property type="entry name" value="Acyltransferase_3"/>
</dbReference>
<keyword evidence="4" id="KW-0808">Transferase</keyword>
<evidence type="ECO:0000256" key="1">
    <source>
        <dbReference type="SAM" id="Phobius"/>
    </source>
</evidence>
<dbReference type="RefSeq" id="WP_160114990.1">
    <property type="nucleotide sequence ID" value="NZ_FNVA01000001.1"/>
</dbReference>
<dbReference type="GO" id="GO:0016747">
    <property type="term" value="F:acyltransferase activity, transferring groups other than amino-acyl groups"/>
    <property type="evidence" value="ECO:0007669"/>
    <property type="project" value="InterPro"/>
</dbReference>
<feature type="transmembrane region" description="Helical" evidence="1">
    <location>
        <begin position="75"/>
        <end position="96"/>
    </location>
</feature>
<sequence>MAGSRGYVRSIAGLRAIAVISIIAYHINAAWVPGGFVGVDVFFVISGFVVAHSVADTTHQNFIQYVGWFYKRRFVRILPALYAFLIVAALISMLFVPLVEETKFFEVTGASAAVGLSNLILWAKTADYFAVSSELNPFTHTWSLAVEEQYYFLFPIFSYLIFVQSQRNLKHRTLTVVAVIAASVLSLLGAAWASKHNPGFAFYMLPTRFWELGLGFLLRLALSPEGTERLRRRTSSFAAVLGLVAVASLTLALIITQPGKFPVPGAILPCLATALLIGTLWCHPGVWIDRLLSSPLPVWIGNVSYSLYLWHWLVLVFFRWTFGAQTLRMQILAALIMLLCSCLSYYFVELRFHNQTERAKVPSAGLFIRYGVAAVVVGLFCIGTRFLKPRWGLAAPDNVGVWDPYRQPPMPVGCAATKHASAFGSGLMIDFTARCVNSGASHLYIFGDSHSGAYERTAWRIAAMGKYHVELFTLGACRSVPLSHFPEVRGCRDFLQMTEAKLKASAGPGDVIVLANLSTTRYRNFEGDMVEPMPLDPTVMATSRSRVMELSAHGAAVIVEGVKPVMPSPLDRCADWFDRSNPVCNAMSEISPSARWDRTLLPRRGLAEVAAGIRGVSIWEPAQLLCPASQCPAYINGQPLFFDTDHLSAFGNDLLLPSFLQAVDQAHQQSLLQSEIQN</sequence>
<evidence type="ECO:0000313" key="5">
    <source>
        <dbReference type="Proteomes" id="UP000236728"/>
    </source>
</evidence>
<dbReference type="InterPro" id="IPR043968">
    <property type="entry name" value="SGNH"/>
</dbReference>
<keyword evidence="1" id="KW-0472">Membrane</keyword>